<evidence type="ECO:0000259" key="12">
    <source>
        <dbReference type="Pfam" id="PF00999"/>
    </source>
</evidence>
<feature type="transmembrane region" description="Helical" evidence="11">
    <location>
        <begin position="122"/>
        <end position="146"/>
    </location>
</feature>
<keyword evidence="3" id="KW-0050">Antiport</keyword>
<feature type="compositionally biased region" description="Low complexity" evidence="10">
    <location>
        <begin position="481"/>
        <end position="495"/>
    </location>
</feature>
<evidence type="ECO:0000256" key="6">
    <source>
        <dbReference type="ARBA" id="ARBA00023053"/>
    </source>
</evidence>
<feature type="compositionally biased region" description="Polar residues" evidence="10">
    <location>
        <begin position="471"/>
        <end position="480"/>
    </location>
</feature>
<keyword evidence="2" id="KW-0813">Transport</keyword>
<evidence type="ECO:0000313" key="13">
    <source>
        <dbReference type="EMBL" id="KAK8862021.1"/>
    </source>
</evidence>
<feature type="transmembrane region" description="Helical" evidence="11">
    <location>
        <begin position="12"/>
        <end position="29"/>
    </location>
</feature>
<dbReference type="Proteomes" id="UP001390339">
    <property type="component" value="Unassembled WGS sequence"/>
</dbReference>
<evidence type="ECO:0000256" key="11">
    <source>
        <dbReference type="SAM" id="Phobius"/>
    </source>
</evidence>
<evidence type="ECO:0000256" key="9">
    <source>
        <dbReference type="ARBA" id="ARBA00023201"/>
    </source>
</evidence>
<gene>
    <name evidence="13" type="ORF">PGQ11_008256</name>
</gene>
<dbReference type="PANTHER" id="PTHR43562">
    <property type="entry name" value="NAPA-TYPE SODIUM/HYDROGEN ANTIPORTER"/>
    <property type="match status" value="1"/>
</dbReference>
<sequence length="608" mass="63003">MPAASLPYHEPGLEDILILSTFLLALNLVNSALDRTLYCGLVGQVFVGVAWGTPGAGWLSEPAEHAVVQLGYLGLIMIVFEGGSSSSLPTMRANLALASGVALTGVAAPMALSFVLEPLAGATALQAFAAGAALCSTSLGTTFTVLSTSGLASTRLGSILSTAAMMDDVVGLVMVQIVSSGLSSGGGGSGGSIAPVVVIRPVLVSVAFAVVVPLACRFVLRPLMTYVWKPRAKQSLLARRLAQAGQSAFLVQTAVLLGLVAAAGYAGASVLLAAYLAGIVASWWRDERAALLLAASSSPPPEQGVAAASVERDPTAAEGHANLSSTRHSPITCADEGNVDSTSSSSQTVAATLSETNNHRDMYSTYYGDSVERILKPFFFASIGFSIPITRMFSGPVVWRGIIYAILMVLGKTLCGAWLVRFPVSISSFFGGMYASASRTLRVVLQNITRPGRLIHQKQRGEGKESRVTENQEQSTGPMTSESQAGGPAASASPEQAKKSGQAGKPLSLYPSGIVSCAMVARGEIGFLISSVAESKGIFRSSSSSSASEEEGASEIFLIITWAIVVCTILGPLCVGLLVRRVKKLEGRSAPGQVEGNKKNVLGVWGVT</sequence>
<keyword evidence="8 11" id="KW-0472">Membrane</keyword>
<proteinExistence type="predicted"/>
<feature type="transmembrane region" description="Helical" evidence="11">
    <location>
        <begin position="95"/>
        <end position="116"/>
    </location>
</feature>
<feature type="domain" description="Cation/H+ exchanger transmembrane" evidence="12">
    <location>
        <begin position="40"/>
        <end position="285"/>
    </location>
</feature>
<evidence type="ECO:0000256" key="1">
    <source>
        <dbReference type="ARBA" id="ARBA00004141"/>
    </source>
</evidence>
<evidence type="ECO:0000256" key="10">
    <source>
        <dbReference type="SAM" id="MobiDB-lite"/>
    </source>
</evidence>
<dbReference type="Gene3D" id="1.20.1530.20">
    <property type="match status" value="2"/>
</dbReference>
<comment type="subcellular location">
    <subcellularLocation>
        <location evidence="1">Membrane</location>
        <topology evidence="1">Multi-pass membrane protein</topology>
    </subcellularLocation>
</comment>
<evidence type="ECO:0000256" key="8">
    <source>
        <dbReference type="ARBA" id="ARBA00023136"/>
    </source>
</evidence>
<feature type="transmembrane region" description="Helical" evidence="11">
    <location>
        <begin position="36"/>
        <end position="54"/>
    </location>
</feature>
<dbReference type="PANTHER" id="PTHR43562:SF3">
    <property type="entry name" value="SODIUM ION_PROTON EXCHANGER (EUROFUNG)"/>
    <property type="match status" value="1"/>
</dbReference>
<feature type="transmembrane region" description="Helical" evidence="11">
    <location>
        <begin position="401"/>
        <end position="420"/>
    </location>
</feature>
<keyword evidence="5 11" id="KW-1133">Transmembrane helix</keyword>
<keyword evidence="9" id="KW-0739">Sodium transport</keyword>
<feature type="region of interest" description="Disordered" evidence="10">
    <location>
        <begin position="454"/>
        <end position="504"/>
    </location>
</feature>
<feature type="transmembrane region" description="Helical" evidence="11">
    <location>
        <begin position="158"/>
        <end position="178"/>
    </location>
</feature>
<dbReference type="InterPro" id="IPR006153">
    <property type="entry name" value="Cation/H_exchanger_TM"/>
</dbReference>
<organism evidence="13 14">
    <name type="scientific">Apiospora arundinis</name>
    <dbReference type="NCBI Taxonomy" id="335852"/>
    <lineage>
        <taxon>Eukaryota</taxon>
        <taxon>Fungi</taxon>
        <taxon>Dikarya</taxon>
        <taxon>Ascomycota</taxon>
        <taxon>Pezizomycotina</taxon>
        <taxon>Sordariomycetes</taxon>
        <taxon>Xylariomycetidae</taxon>
        <taxon>Amphisphaeriales</taxon>
        <taxon>Apiosporaceae</taxon>
        <taxon>Apiospora</taxon>
    </lineage>
</organism>
<keyword evidence="7" id="KW-0406">Ion transport</keyword>
<dbReference type="EMBL" id="JAPCWZ010000005">
    <property type="protein sequence ID" value="KAK8862021.1"/>
    <property type="molecule type" value="Genomic_DNA"/>
</dbReference>
<dbReference type="Pfam" id="PF00999">
    <property type="entry name" value="Na_H_Exchanger"/>
    <property type="match status" value="1"/>
</dbReference>
<feature type="transmembrane region" description="Helical" evidence="11">
    <location>
        <begin position="241"/>
        <end position="259"/>
    </location>
</feature>
<keyword evidence="14" id="KW-1185">Reference proteome</keyword>
<protein>
    <submittedName>
        <fullName evidence="13">Cation/H(+) antiporter 17</fullName>
    </submittedName>
</protein>
<evidence type="ECO:0000256" key="2">
    <source>
        <dbReference type="ARBA" id="ARBA00022448"/>
    </source>
</evidence>
<evidence type="ECO:0000256" key="7">
    <source>
        <dbReference type="ARBA" id="ARBA00023065"/>
    </source>
</evidence>
<name>A0ABR2IEL1_9PEZI</name>
<evidence type="ECO:0000313" key="14">
    <source>
        <dbReference type="Proteomes" id="UP001390339"/>
    </source>
</evidence>
<comment type="caution">
    <text evidence="13">The sequence shown here is derived from an EMBL/GenBank/DDBJ whole genome shotgun (WGS) entry which is preliminary data.</text>
</comment>
<feature type="transmembrane region" description="Helical" evidence="11">
    <location>
        <begin position="265"/>
        <end position="284"/>
    </location>
</feature>
<keyword evidence="4 11" id="KW-0812">Transmembrane</keyword>
<evidence type="ECO:0000256" key="4">
    <source>
        <dbReference type="ARBA" id="ARBA00022692"/>
    </source>
</evidence>
<feature type="transmembrane region" description="Helical" evidence="11">
    <location>
        <begin position="198"/>
        <end position="220"/>
    </location>
</feature>
<reference evidence="13 14" key="1">
    <citation type="journal article" date="2024" name="IMA Fungus">
        <title>Apiospora arundinis, a panoply of carbohydrate-active enzymes and secondary metabolites.</title>
        <authorList>
            <person name="Sorensen T."/>
            <person name="Petersen C."/>
            <person name="Muurmann A.T."/>
            <person name="Christiansen J.V."/>
            <person name="Brundto M.L."/>
            <person name="Overgaard C.K."/>
            <person name="Boysen A.T."/>
            <person name="Wollenberg R.D."/>
            <person name="Larsen T.O."/>
            <person name="Sorensen J.L."/>
            <person name="Nielsen K.L."/>
            <person name="Sondergaard T.E."/>
        </authorList>
    </citation>
    <scope>NUCLEOTIDE SEQUENCE [LARGE SCALE GENOMIC DNA]</scope>
    <source>
        <strain evidence="13 14">AAU 773</strain>
    </source>
</reference>
<evidence type="ECO:0000256" key="3">
    <source>
        <dbReference type="ARBA" id="ARBA00022449"/>
    </source>
</evidence>
<evidence type="ECO:0000256" key="5">
    <source>
        <dbReference type="ARBA" id="ARBA00022989"/>
    </source>
</evidence>
<dbReference type="InterPro" id="IPR038770">
    <property type="entry name" value="Na+/solute_symporter_sf"/>
</dbReference>
<feature type="transmembrane region" description="Helical" evidence="11">
    <location>
        <begin position="66"/>
        <end position="83"/>
    </location>
</feature>
<keyword evidence="6" id="KW-0915">Sodium</keyword>
<feature type="compositionally biased region" description="Basic and acidic residues" evidence="10">
    <location>
        <begin position="459"/>
        <end position="470"/>
    </location>
</feature>
<accession>A0ABR2IEL1</accession>
<feature type="transmembrane region" description="Helical" evidence="11">
    <location>
        <begin position="556"/>
        <end position="579"/>
    </location>
</feature>